<dbReference type="Gene3D" id="3.10.20.30">
    <property type="match status" value="1"/>
</dbReference>
<sequence length="65" mass="7492">MLLINGLEVEFQNNLSLYDLLKKENFNPDFVACEVNKELVKREDFKLFIVKDGYTIEVFSFVGGG</sequence>
<dbReference type="InterPro" id="IPR010035">
    <property type="entry name" value="Thi_S"/>
</dbReference>
<dbReference type="InterPro" id="IPR016155">
    <property type="entry name" value="Mopterin_synth/thiamin_S_b"/>
</dbReference>
<dbReference type="InterPro" id="IPR003749">
    <property type="entry name" value="ThiS/MoaD-like"/>
</dbReference>
<proteinExistence type="predicted"/>
<reference evidence="1 2" key="1">
    <citation type="submission" date="2019-08" db="EMBL/GenBank/DDBJ databases">
        <title>In-depth cultivation of the pig gut microbiome towards novel bacterial diversity and tailored functional studies.</title>
        <authorList>
            <person name="Wylensek D."/>
            <person name="Hitch T.C.A."/>
            <person name="Clavel T."/>
        </authorList>
    </citation>
    <scope>NUCLEOTIDE SEQUENCE [LARGE SCALE GENOMIC DNA]</scope>
    <source>
        <strain evidence="1 2">WCA-380-WT-2B</strain>
    </source>
</reference>
<gene>
    <name evidence="1" type="primary">thiS</name>
    <name evidence="1" type="ORF">FYJ26_05560</name>
</gene>
<dbReference type="SUPFAM" id="SSF54285">
    <property type="entry name" value="MoaD/ThiS"/>
    <property type="match status" value="1"/>
</dbReference>
<dbReference type="CDD" id="cd00565">
    <property type="entry name" value="Ubl_ThiS"/>
    <property type="match status" value="1"/>
</dbReference>
<comment type="caution">
    <text evidence="1">The sequence shown here is derived from an EMBL/GenBank/DDBJ whole genome shotgun (WGS) entry which is preliminary data.</text>
</comment>
<evidence type="ECO:0000313" key="2">
    <source>
        <dbReference type="Proteomes" id="UP000441925"/>
    </source>
</evidence>
<dbReference type="PANTHER" id="PTHR34472">
    <property type="entry name" value="SULFUR CARRIER PROTEIN THIS"/>
    <property type="match status" value="1"/>
</dbReference>
<dbReference type="Pfam" id="PF02597">
    <property type="entry name" value="ThiS"/>
    <property type="match status" value="1"/>
</dbReference>
<evidence type="ECO:0000313" key="1">
    <source>
        <dbReference type="EMBL" id="MSS77885.1"/>
    </source>
</evidence>
<dbReference type="InterPro" id="IPR012675">
    <property type="entry name" value="Beta-grasp_dom_sf"/>
</dbReference>
<accession>A0A6N7VEP5</accession>
<dbReference type="EMBL" id="VULQ01000005">
    <property type="protein sequence ID" value="MSS77885.1"/>
    <property type="molecule type" value="Genomic_DNA"/>
</dbReference>
<name>A0A6N7VEP5_9FIRM</name>
<organism evidence="1 2">
    <name type="scientific">Anaerococcus porci</name>
    <dbReference type="NCBI Taxonomy" id="2652269"/>
    <lineage>
        <taxon>Bacteria</taxon>
        <taxon>Bacillati</taxon>
        <taxon>Bacillota</taxon>
        <taxon>Tissierellia</taxon>
        <taxon>Tissierellales</taxon>
        <taxon>Peptoniphilaceae</taxon>
        <taxon>Anaerococcus</taxon>
    </lineage>
</organism>
<dbReference type="NCBIfam" id="TIGR01683">
    <property type="entry name" value="thiS"/>
    <property type="match status" value="1"/>
</dbReference>
<dbReference type="RefSeq" id="WP_154540475.1">
    <property type="nucleotide sequence ID" value="NZ_JAXDSU010000057.1"/>
</dbReference>
<protein>
    <submittedName>
        <fullName evidence="1">Sulfur carrier protein ThiS</fullName>
    </submittedName>
</protein>
<keyword evidence="2" id="KW-1185">Reference proteome</keyword>
<dbReference type="Proteomes" id="UP000441925">
    <property type="component" value="Unassembled WGS sequence"/>
</dbReference>
<dbReference type="PANTHER" id="PTHR34472:SF1">
    <property type="entry name" value="SULFUR CARRIER PROTEIN THIS"/>
    <property type="match status" value="1"/>
</dbReference>
<dbReference type="AlphaFoldDB" id="A0A6N7VEP5"/>